<keyword evidence="1" id="KW-0413">Isomerase</keyword>
<evidence type="ECO:0000313" key="4">
    <source>
        <dbReference type="Proteomes" id="UP000190675"/>
    </source>
</evidence>
<accession>A0A1M5L8B3</accession>
<reference evidence="3 4" key="1">
    <citation type="submission" date="2016-11" db="EMBL/GenBank/DDBJ databases">
        <authorList>
            <person name="Jaros S."/>
            <person name="Januszkiewicz K."/>
            <person name="Wedrychowicz H."/>
        </authorList>
    </citation>
    <scope>NUCLEOTIDE SEQUENCE [LARGE SCALE GENOMIC DNA]</scope>
    <source>
        <strain evidence="3 4">GAS242</strain>
    </source>
</reference>
<dbReference type="Gene3D" id="3.30.429.10">
    <property type="entry name" value="Macrophage Migration Inhibitory Factor"/>
    <property type="match status" value="1"/>
</dbReference>
<dbReference type="OrthoDB" id="7867220at2"/>
<dbReference type="EMBL" id="LT670818">
    <property type="protein sequence ID" value="SHG61248.1"/>
    <property type="molecule type" value="Genomic_DNA"/>
</dbReference>
<dbReference type="GO" id="GO:0016853">
    <property type="term" value="F:isomerase activity"/>
    <property type="evidence" value="ECO:0007669"/>
    <property type="project" value="UniProtKB-KW"/>
</dbReference>
<protein>
    <submittedName>
        <fullName evidence="3">4-oxalocrotonate tautomerase family enzyme</fullName>
    </submittedName>
</protein>
<dbReference type="AlphaFoldDB" id="A0A1M5L8B3"/>
<organism evidence="3 4">
    <name type="scientific">Bradyrhizobium erythrophlei</name>
    <dbReference type="NCBI Taxonomy" id="1437360"/>
    <lineage>
        <taxon>Bacteria</taxon>
        <taxon>Pseudomonadati</taxon>
        <taxon>Pseudomonadota</taxon>
        <taxon>Alphaproteobacteria</taxon>
        <taxon>Hyphomicrobiales</taxon>
        <taxon>Nitrobacteraceae</taxon>
        <taxon>Bradyrhizobium</taxon>
    </lineage>
</organism>
<feature type="domain" description="4-oxalocrotonate tautomerase-like" evidence="2">
    <location>
        <begin position="2"/>
        <end position="58"/>
    </location>
</feature>
<dbReference type="InterPro" id="IPR014347">
    <property type="entry name" value="Tautomerase/MIF_sf"/>
</dbReference>
<dbReference type="SUPFAM" id="SSF55331">
    <property type="entry name" value="Tautomerase/MIF"/>
    <property type="match status" value="1"/>
</dbReference>
<name>A0A1M5L8B3_9BRAD</name>
<dbReference type="InterPro" id="IPR004370">
    <property type="entry name" value="4-OT-like_dom"/>
</dbReference>
<dbReference type="RefSeq" id="WP_079566888.1">
    <property type="nucleotide sequence ID" value="NZ_LT670818.1"/>
</dbReference>
<dbReference type="Pfam" id="PF01361">
    <property type="entry name" value="Tautomerase"/>
    <property type="match status" value="1"/>
</dbReference>
<proteinExistence type="predicted"/>
<dbReference type="Proteomes" id="UP000190675">
    <property type="component" value="Chromosome I"/>
</dbReference>
<gene>
    <name evidence="3" type="ORF">SAMN05444169_3327</name>
</gene>
<sequence length="64" mass="6956">MPVAKVYVPEGILTPDQRREIIRGIHDVIVGVEKRPANSPTYVLITEIPAGDWGASGNTYVPPT</sequence>
<evidence type="ECO:0000259" key="2">
    <source>
        <dbReference type="Pfam" id="PF01361"/>
    </source>
</evidence>
<evidence type="ECO:0000313" key="3">
    <source>
        <dbReference type="EMBL" id="SHG61248.1"/>
    </source>
</evidence>
<evidence type="ECO:0000256" key="1">
    <source>
        <dbReference type="ARBA" id="ARBA00023235"/>
    </source>
</evidence>